<organism evidence="6 7">
    <name type="scientific">Nonomuraea zeae</name>
    <dbReference type="NCBI Taxonomy" id="1642303"/>
    <lineage>
        <taxon>Bacteria</taxon>
        <taxon>Bacillati</taxon>
        <taxon>Actinomycetota</taxon>
        <taxon>Actinomycetes</taxon>
        <taxon>Streptosporangiales</taxon>
        <taxon>Streptosporangiaceae</taxon>
        <taxon>Nonomuraea</taxon>
    </lineage>
</organism>
<comment type="catalytic activity">
    <reaction evidence="4">
        <text>a 2-deoxystreptamine antibiotic + acetyl-CoA = an N(3)-acetyl-2-deoxystreptamine antibiotic + CoA + H(+)</text>
        <dbReference type="Rhea" id="RHEA:12665"/>
        <dbReference type="ChEBI" id="CHEBI:15378"/>
        <dbReference type="ChEBI" id="CHEBI:57287"/>
        <dbReference type="ChEBI" id="CHEBI:57288"/>
        <dbReference type="ChEBI" id="CHEBI:57921"/>
        <dbReference type="ChEBI" id="CHEBI:77452"/>
        <dbReference type="EC" id="2.3.1.81"/>
    </reaction>
</comment>
<comment type="similarity">
    <text evidence="1 4">Belongs to the antibiotic N-acetyltransferase family.</text>
</comment>
<evidence type="ECO:0000256" key="5">
    <source>
        <dbReference type="SAM" id="MobiDB-lite"/>
    </source>
</evidence>
<dbReference type="PANTHER" id="PTHR11104">
    <property type="entry name" value="AMINOGLYCOSIDE N3-ACETYLTRANSFERASE"/>
    <property type="match status" value="1"/>
</dbReference>
<dbReference type="InterPro" id="IPR028345">
    <property type="entry name" value="Antibiotic_NAT-like"/>
</dbReference>
<evidence type="ECO:0000256" key="1">
    <source>
        <dbReference type="ARBA" id="ARBA00006383"/>
    </source>
</evidence>
<keyword evidence="3 4" id="KW-0012">Acyltransferase</keyword>
<dbReference type="PANTHER" id="PTHR11104:SF0">
    <property type="entry name" value="SPBETA PROPHAGE-DERIVED AMINOGLYCOSIDE N(3')-ACETYLTRANSFERASE-LIKE PROTEIN YOKD"/>
    <property type="match status" value="1"/>
</dbReference>
<evidence type="ECO:0000256" key="2">
    <source>
        <dbReference type="ARBA" id="ARBA00022679"/>
    </source>
</evidence>
<evidence type="ECO:0000313" key="7">
    <source>
        <dbReference type="Proteomes" id="UP000306628"/>
    </source>
</evidence>
<reference evidence="6 7" key="1">
    <citation type="submission" date="2019-05" db="EMBL/GenBank/DDBJ databases">
        <title>Draft genome sequence of Nonomuraea zeae DSM 100528.</title>
        <authorList>
            <person name="Saricaoglu S."/>
            <person name="Isik K."/>
        </authorList>
    </citation>
    <scope>NUCLEOTIDE SEQUENCE [LARGE SCALE GENOMIC DNA]</scope>
    <source>
        <strain evidence="6 7">DSM 100528</strain>
    </source>
</reference>
<evidence type="ECO:0000256" key="3">
    <source>
        <dbReference type="ARBA" id="ARBA00023315"/>
    </source>
</evidence>
<dbReference type="EC" id="2.3.1.-" evidence="4"/>
<dbReference type="RefSeq" id="WP_138689078.1">
    <property type="nucleotide sequence ID" value="NZ_JBHSAZ010000076.1"/>
</dbReference>
<evidence type="ECO:0000313" key="6">
    <source>
        <dbReference type="EMBL" id="TMR37178.1"/>
    </source>
</evidence>
<accession>A0A5S4GW54</accession>
<name>A0A5S4GW54_9ACTN</name>
<proteinExistence type="inferred from homology"/>
<dbReference type="OrthoDB" id="7330654at2"/>
<protein>
    <recommendedName>
        <fullName evidence="4">Aminoglycoside N(3)-acetyltransferase</fullName>
        <ecNumber evidence="4">2.3.1.-</ecNumber>
    </recommendedName>
</protein>
<dbReference type="Pfam" id="PF02522">
    <property type="entry name" value="Antibiotic_NAT"/>
    <property type="match status" value="1"/>
</dbReference>
<evidence type="ECO:0000256" key="4">
    <source>
        <dbReference type="RuleBase" id="RU365031"/>
    </source>
</evidence>
<dbReference type="GO" id="GO:0046353">
    <property type="term" value="F:aminoglycoside 3-N-acetyltransferase activity"/>
    <property type="evidence" value="ECO:0007669"/>
    <property type="project" value="UniProtKB-EC"/>
</dbReference>
<dbReference type="InterPro" id="IPR003679">
    <property type="entry name" value="Amioglycoside_AcTrfase"/>
</dbReference>
<feature type="region of interest" description="Disordered" evidence="5">
    <location>
        <begin position="272"/>
        <end position="293"/>
    </location>
</feature>
<dbReference type="Proteomes" id="UP000306628">
    <property type="component" value="Unassembled WGS sequence"/>
</dbReference>
<dbReference type="EMBL" id="VCKX01000018">
    <property type="protein sequence ID" value="TMR37178.1"/>
    <property type="molecule type" value="Genomic_DNA"/>
</dbReference>
<comment type="caution">
    <text evidence="6">The sequence shown here is derived from an EMBL/GenBank/DDBJ whole genome shotgun (WGS) entry which is preliminary data.</text>
</comment>
<keyword evidence="7" id="KW-1185">Reference proteome</keyword>
<dbReference type="SUPFAM" id="SSF110710">
    <property type="entry name" value="TTHA0583/YokD-like"/>
    <property type="match status" value="1"/>
</dbReference>
<sequence length="293" mass="30173">MIQAGHLRRACGDLALTGRPVIVHASLRSFGLPLHGGADALLDALLARGRTVVVPAFTQPQFGVLPPATMRPARNGVDYTALPAGPAAQDGPVYDAGCGLINPSMGVLPATLIGRPGAVRGRHPLNSFAAIGPRAAELIAAQSPADVYGPIRELAGRDGAILLIGVGLDRMTALHLAEQRSGRRLFLRWARGAGGRVGMVEVGSCSRGFARLEPVLAPYARTTTVGASSWRAYPARQALDAAARAIAADQDITHCPDRGCLACRDSIAGGPVGPPLAGGAPDGGITRRPRPAP</sequence>
<dbReference type="GO" id="GO:0046677">
    <property type="term" value="P:response to antibiotic"/>
    <property type="evidence" value="ECO:0007669"/>
    <property type="project" value="UniProtKB-KW"/>
</dbReference>
<keyword evidence="4" id="KW-0046">Antibiotic resistance</keyword>
<gene>
    <name evidence="6" type="ORF">ETD85_08595</name>
</gene>
<dbReference type="AlphaFoldDB" id="A0A5S4GW54"/>
<keyword evidence="2 4" id="KW-0808">Transferase</keyword>